<dbReference type="PANTHER" id="PTHR13887">
    <property type="entry name" value="GLUTATHIONE S-TRANSFERASE KAPPA"/>
    <property type="match status" value="1"/>
</dbReference>
<dbReference type="PANTHER" id="PTHR13887:SF41">
    <property type="entry name" value="THIOREDOXIN SUPERFAMILY PROTEIN"/>
    <property type="match status" value="1"/>
</dbReference>
<organism evidence="2 3">
    <name type="scientific">Hanamia caeni</name>
    <dbReference type="NCBI Taxonomy" id="2294116"/>
    <lineage>
        <taxon>Bacteria</taxon>
        <taxon>Pseudomonadati</taxon>
        <taxon>Bacteroidota</taxon>
        <taxon>Chitinophagia</taxon>
        <taxon>Chitinophagales</taxon>
        <taxon>Chitinophagaceae</taxon>
        <taxon>Hanamia</taxon>
    </lineage>
</organism>
<dbReference type="Proteomes" id="UP000267223">
    <property type="component" value="Unassembled WGS sequence"/>
</dbReference>
<sequence length="233" mass="26127">MEIKIWSDIRCPFCYIGKRKFEKALNQFAHKEQVKVIWKSFELDPNLTTNTNVNSTEHLANAKGISKAEAEGMEKYVANIAKEIELQFNSEKMIVANSFNAHRLIQFAKSVGRANDAEEALFKAFFVDGKNIDDIPALIETGVAAGLDKEKLQNIYQSEDFKNEVRSDEGEAGNLGINGVPFFVFNDKYAVSGAQSPETFLEVLEQSWKEFAEGKPEFILTEGPSCEPRGNCN</sequence>
<evidence type="ECO:0000313" key="3">
    <source>
        <dbReference type="Proteomes" id="UP000267223"/>
    </source>
</evidence>
<dbReference type="CDD" id="cd03024">
    <property type="entry name" value="DsbA_FrnE"/>
    <property type="match status" value="1"/>
</dbReference>
<dbReference type="Gene3D" id="3.40.30.10">
    <property type="entry name" value="Glutaredoxin"/>
    <property type="match status" value="1"/>
</dbReference>
<reference evidence="2 3" key="1">
    <citation type="submission" date="2018-11" db="EMBL/GenBank/DDBJ databases">
        <title>Draft genome sequence of Ferruginibacter sp. BO-59.</title>
        <authorList>
            <person name="Im W.T."/>
        </authorList>
    </citation>
    <scope>NUCLEOTIDE SEQUENCE [LARGE SCALE GENOMIC DNA]</scope>
    <source>
        <strain evidence="2 3">BO-59</strain>
    </source>
</reference>
<protein>
    <submittedName>
        <fullName evidence="2">DsbA family oxidoreductase</fullName>
    </submittedName>
</protein>
<dbReference type="InterPro" id="IPR001853">
    <property type="entry name" value="DSBA-like_thioredoxin_dom"/>
</dbReference>
<dbReference type="SUPFAM" id="SSF52833">
    <property type="entry name" value="Thioredoxin-like"/>
    <property type="match status" value="1"/>
</dbReference>
<keyword evidence="3" id="KW-1185">Reference proteome</keyword>
<dbReference type="GO" id="GO:0016491">
    <property type="term" value="F:oxidoreductase activity"/>
    <property type="evidence" value="ECO:0007669"/>
    <property type="project" value="InterPro"/>
</dbReference>
<dbReference type="InterPro" id="IPR036249">
    <property type="entry name" value="Thioredoxin-like_sf"/>
</dbReference>
<gene>
    <name evidence="2" type="ORF">EFY79_07940</name>
</gene>
<dbReference type="EMBL" id="RJJR01000005">
    <property type="protein sequence ID" value="RNI37321.1"/>
    <property type="molecule type" value="Genomic_DNA"/>
</dbReference>
<name>A0A3M9NHW7_9BACT</name>
<evidence type="ECO:0000259" key="1">
    <source>
        <dbReference type="Pfam" id="PF01323"/>
    </source>
</evidence>
<dbReference type="OrthoDB" id="9799122at2"/>
<accession>A0A3M9NHW7</accession>
<dbReference type="AlphaFoldDB" id="A0A3M9NHW7"/>
<evidence type="ECO:0000313" key="2">
    <source>
        <dbReference type="EMBL" id="RNI37321.1"/>
    </source>
</evidence>
<comment type="caution">
    <text evidence="2">The sequence shown here is derived from an EMBL/GenBank/DDBJ whole genome shotgun (WGS) entry which is preliminary data.</text>
</comment>
<dbReference type="Pfam" id="PF01323">
    <property type="entry name" value="DSBA"/>
    <property type="match status" value="1"/>
</dbReference>
<dbReference type="RefSeq" id="WP_123120162.1">
    <property type="nucleotide sequence ID" value="NZ_RJJR01000005.1"/>
</dbReference>
<proteinExistence type="predicted"/>
<feature type="domain" description="DSBA-like thioredoxin" evidence="1">
    <location>
        <begin position="3"/>
        <end position="204"/>
    </location>
</feature>